<dbReference type="AlphaFoldDB" id="A0A6N9I025"/>
<evidence type="ECO:0000313" key="2">
    <source>
        <dbReference type="Proteomes" id="UP000449209"/>
    </source>
</evidence>
<name>A0A6N9I025_9LACO</name>
<dbReference type="OrthoDB" id="2310466at2"/>
<accession>A0A6N9I025</accession>
<reference evidence="1 2" key="1">
    <citation type="journal article" date="2019" name="Appl. Environ. Microbiol.">
        <title>Genetic determinants of hydroxycinnamic acid metabolism in heterofermentative lactobacilli.</title>
        <authorList>
            <person name="Gaur G."/>
            <person name="Oh J.H."/>
            <person name="Filannino P."/>
            <person name="Gobbetti M."/>
            <person name="van Pijkeren J.P."/>
            <person name="Ganzle M.G."/>
        </authorList>
    </citation>
    <scope>NUCLEOTIDE SEQUENCE [LARGE SCALE GENOMIC DNA]</scope>
    <source>
        <strain evidence="1 2">C5</strain>
    </source>
</reference>
<dbReference type="EMBL" id="WEZQ01000002">
    <property type="protein sequence ID" value="MYV16341.1"/>
    <property type="molecule type" value="Genomic_DNA"/>
</dbReference>
<dbReference type="RefSeq" id="WP_161002919.1">
    <property type="nucleotide sequence ID" value="NZ_WEZQ01000002.1"/>
</dbReference>
<organism evidence="1 2">
    <name type="scientific">Furfurilactobacillus milii</name>
    <dbReference type="NCBI Taxonomy" id="2888272"/>
    <lineage>
        <taxon>Bacteria</taxon>
        <taxon>Bacillati</taxon>
        <taxon>Bacillota</taxon>
        <taxon>Bacilli</taxon>
        <taxon>Lactobacillales</taxon>
        <taxon>Lactobacillaceae</taxon>
        <taxon>Furfurilactobacillus</taxon>
    </lineage>
</organism>
<evidence type="ECO:0000313" key="1">
    <source>
        <dbReference type="EMBL" id="MYV16341.1"/>
    </source>
</evidence>
<comment type="caution">
    <text evidence="1">The sequence shown here is derived from an EMBL/GenBank/DDBJ whole genome shotgun (WGS) entry which is preliminary data.</text>
</comment>
<dbReference type="Proteomes" id="UP000449209">
    <property type="component" value="Unassembled WGS sequence"/>
</dbReference>
<gene>
    <name evidence="1" type="ORF">GB993_02235</name>
</gene>
<proteinExistence type="predicted"/>
<protein>
    <submittedName>
        <fullName evidence="1">Uncharacterized protein</fullName>
    </submittedName>
</protein>
<sequence>MKRLNEYKPNGEIYSSVVLNFDSSQPTIDGQKGRVTVTGGNQYIGYIGNYFKRNETETFDVCHYDIDEENDRLKSDVITATIIPLSCVTQIEVILFSSPRWDSRMTNKFVFLE</sequence>